<keyword evidence="3" id="KW-1185">Reference proteome</keyword>
<name>A0A9P6CNX5_9AGAR</name>
<feature type="region of interest" description="Disordered" evidence="1">
    <location>
        <begin position="104"/>
        <end position="123"/>
    </location>
</feature>
<dbReference type="EMBL" id="MU155404">
    <property type="protein sequence ID" value="KAF9473976.1"/>
    <property type="molecule type" value="Genomic_DNA"/>
</dbReference>
<sequence length="123" mass="13758">MASRSSSTSMLMSSFFVFDSDLDARFRVLDCTPQLLPRPSQESVTSSHQLPLYTSSLSRHARSHALPSISTFFLYTYRQSDEHRHMPTPIDFKLGVGFCSPQSSARRDAFGDPYPVSSPSSTM</sequence>
<dbReference type="Proteomes" id="UP000807469">
    <property type="component" value="Unassembled WGS sequence"/>
</dbReference>
<protein>
    <submittedName>
        <fullName evidence="2">Uncharacterized protein</fullName>
    </submittedName>
</protein>
<gene>
    <name evidence="2" type="ORF">BDN70DRAFT_346860</name>
</gene>
<accession>A0A9P6CNX5</accession>
<reference evidence="2" key="1">
    <citation type="submission" date="2020-11" db="EMBL/GenBank/DDBJ databases">
        <authorList>
            <consortium name="DOE Joint Genome Institute"/>
            <person name="Ahrendt S."/>
            <person name="Riley R."/>
            <person name="Andreopoulos W."/>
            <person name="Labutti K."/>
            <person name="Pangilinan J."/>
            <person name="Ruiz-Duenas F.J."/>
            <person name="Barrasa J.M."/>
            <person name="Sanchez-Garcia M."/>
            <person name="Camarero S."/>
            <person name="Miyauchi S."/>
            <person name="Serrano A."/>
            <person name="Linde D."/>
            <person name="Babiker R."/>
            <person name="Drula E."/>
            <person name="Ayuso-Fernandez I."/>
            <person name="Pacheco R."/>
            <person name="Padilla G."/>
            <person name="Ferreira P."/>
            <person name="Barriuso J."/>
            <person name="Kellner H."/>
            <person name="Castanera R."/>
            <person name="Alfaro M."/>
            <person name="Ramirez L."/>
            <person name="Pisabarro A.G."/>
            <person name="Kuo A."/>
            <person name="Tritt A."/>
            <person name="Lipzen A."/>
            <person name="He G."/>
            <person name="Yan M."/>
            <person name="Ng V."/>
            <person name="Cullen D."/>
            <person name="Martin F."/>
            <person name="Rosso M.-N."/>
            <person name="Henrissat B."/>
            <person name="Hibbett D."/>
            <person name="Martinez A.T."/>
            <person name="Grigoriev I.V."/>
        </authorList>
    </citation>
    <scope>NUCLEOTIDE SEQUENCE</scope>
    <source>
        <strain evidence="2">CIRM-BRFM 674</strain>
    </source>
</reference>
<evidence type="ECO:0000313" key="3">
    <source>
        <dbReference type="Proteomes" id="UP000807469"/>
    </source>
</evidence>
<organism evidence="2 3">
    <name type="scientific">Pholiota conissans</name>
    <dbReference type="NCBI Taxonomy" id="109636"/>
    <lineage>
        <taxon>Eukaryota</taxon>
        <taxon>Fungi</taxon>
        <taxon>Dikarya</taxon>
        <taxon>Basidiomycota</taxon>
        <taxon>Agaricomycotina</taxon>
        <taxon>Agaricomycetes</taxon>
        <taxon>Agaricomycetidae</taxon>
        <taxon>Agaricales</taxon>
        <taxon>Agaricineae</taxon>
        <taxon>Strophariaceae</taxon>
        <taxon>Pholiota</taxon>
    </lineage>
</organism>
<comment type="caution">
    <text evidence="2">The sequence shown here is derived from an EMBL/GenBank/DDBJ whole genome shotgun (WGS) entry which is preliminary data.</text>
</comment>
<evidence type="ECO:0000256" key="1">
    <source>
        <dbReference type="SAM" id="MobiDB-lite"/>
    </source>
</evidence>
<proteinExistence type="predicted"/>
<evidence type="ECO:0000313" key="2">
    <source>
        <dbReference type="EMBL" id="KAF9473976.1"/>
    </source>
</evidence>
<dbReference type="AlphaFoldDB" id="A0A9P6CNX5"/>